<keyword evidence="2" id="KW-1133">Transmembrane helix</keyword>
<feature type="region of interest" description="Disordered" evidence="1">
    <location>
        <begin position="284"/>
        <end position="320"/>
    </location>
</feature>
<evidence type="ECO:0000313" key="5">
    <source>
        <dbReference type="Proteomes" id="UP000823405"/>
    </source>
</evidence>
<accession>A0A9P6QYM0</accession>
<evidence type="ECO:0000256" key="1">
    <source>
        <dbReference type="SAM" id="MobiDB-lite"/>
    </source>
</evidence>
<protein>
    <recommendedName>
        <fullName evidence="3">THIF-type NAD/FAD binding fold domain-containing protein</fullName>
    </recommendedName>
</protein>
<dbReference type="EMBL" id="JAAAIN010001333">
    <property type="protein sequence ID" value="KAG0304143.1"/>
    <property type="molecule type" value="Genomic_DNA"/>
</dbReference>
<feature type="compositionally biased region" description="Basic and acidic residues" evidence="1">
    <location>
        <begin position="44"/>
        <end position="53"/>
    </location>
</feature>
<dbReference type="Gene3D" id="3.40.50.720">
    <property type="entry name" value="NAD(P)-binding Rossmann-like Domain"/>
    <property type="match status" value="1"/>
</dbReference>
<dbReference type="SUPFAM" id="SSF69572">
    <property type="entry name" value="Activating enzymes of the ubiquitin-like proteins"/>
    <property type="match status" value="1"/>
</dbReference>
<dbReference type="Pfam" id="PF00899">
    <property type="entry name" value="ThiF"/>
    <property type="match status" value="1"/>
</dbReference>
<dbReference type="Proteomes" id="UP000823405">
    <property type="component" value="Unassembled WGS sequence"/>
</dbReference>
<dbReference type="AlphaFoldDB" id="A0A9P6QYM0"/>
<dbReference type="GO" id="GO:0008641">
    <property type="term" value="F:ubiquitin-like modifier activating enzyme activity"/>
    <property type="evidence" value="ECO:0007669"/>
    <property type="project" value="InterPro"/>
</dbReference>
<feature type="transmembrane region" description="Helical" evidence="2">
    <location>
        <begin position="12"/>
        <end position="32"/>
    </location>
</feature>
<keyword evidence="2" id="KW-0472">Membrane</keyword>
<evidence type="ECO:0000313" key="4">
    <source>
        <dbReference type="EMBL" id="KAG0304143.1"/>
    </source>
</evidence>
<dbReference type="InterPro" id="IPR035985">
    <property type="entry name" value="Ubiquitin-activating_enz"/>
</dbReference>
<feature type="compositionally biased region" description="Basic and acidic residues" evidence="1">
    <location>
        <begin position="301"/>
        <end position="314"/>
    </location>
</feature>
<feature type="transmembrane region" description="Helical" evidence="2">
    <location>
        <begin position="115"/>
        <end position="133"/>
    </location>
</feature>
<dbReference type="GO" id="GO:0061504">
    <property type="term" value="P:cyclic threonylcarbamoyladenosine biosynthetic process"/>
    <property type="evidence" value="ECO:0007669"/>
    <property type="project" value="TreeGrafter"/>
</dbReference>
<sequence>MSTAFHNAPQSTKLVVVAAAASVATAAILLGYQGSQRKQRTRSSLKDDLKRSTAADSKAQAAANSQSVSLTQATGAAPPQADEKVEFDEELVLEQLARNIAFLGEEGVQKLRNSFVIVVGAGGIGSWAASMLIKSGVGKIRIIDFDQVSLSGLNQHATANRNDVGTPKAIAMKKAFRTIAPWVHVDAKVERLQEDSAAFLLSGNPDYVVDCIGDLSSKLDLLKYCYDNKIPVMSSMGAGAKADPSRVQISDISETFEDPLARAVRRRLKKLGIDTGIDVVFSSEKPYQAKPQPNNSTSQHQHQDRHSDDDEKKQGYAPLPNFLSASSLPVFGPLPAMFGMSMATFITCKIAGWAMDPLPVKNRTELYQRLHRDLKIQEEELAASQGKTVTEIPLDRRDIGYVIEEIFRGGKSGLSQCMDRIAVCRWKRDEPLSLTNVVVLTQREMERHLALPQDVDLKVVYGKEVVAFVEGLFREEEQICRLR</sequence>
<evidence type="ECO:0000256" key="2">
    <source>
        <dbReference type="SAM" id="Phobius"/>
    </source>
</evidence>
<dbReference type="GO" id="GO:0061503">
    <property type="term" value="F:tRNA threonylcarbamoyladenosine dehydratase"/>
    <property type="evidence" value="ECO:0007669"/>
    <property type="project" value="TreeGrafter"/>
</dbReference>
<feature type="domain" description="THIF-type NAD/FAD binding fold" evidence="3">
    <location>
        <begin position="97"/>
        <end position="373"/>
    </location>
</feature>
<proteinExistence type="predicted"/>
<dbReference type="InterPro" id="IPR000594">
    <property type="entry name" value="ThiF_NAD_FAD-bd"/>
</dbReference>
<dbReference type="GO" id="GO:0005741">
    <property type="term" value="C:mitochondrial outer membrane"/>
    <property type="evidence" value="ECO:0007669"/>
    <property type="project" value="TreeGrafter"/>
</dbReference>
<dbReference type="PANTHER" id="PTHR43267">
    <property type="entry name" value="TRNA THREONYLCARBAMOYLADENOSINE DEHYDRATASE"/>
    <property type="match status" value="1"/>
</dbReference>
<comment type="caution">
    <text evidence="4">The sequence shown here is derived from an EMBL/GenBank/DDBJ whole genome shotgun (WGS) entry which is preliminary data.</text>
</comment>
<reference evidence="4" key="1">
    <citation type="journal article" date="2020" name="Fungal Divers.">
        <title>Resolving the Mortierellaceae phylogeny through synthesis of multi-gene phylogenetics and phylogenomics.</title>
        <authorList>
            <person name="Vandepol N."/>
            <person name="Liber J."/>
            <person name="Desiro A."/>
            <person name="Na H."/>
            <person name="Kennedy M."/>
            <person name="Barry K."/>
            <person name="Grigoriev I.V."/>
            <person name="Miller A.N."/>
            <person name="O'Donnell K."/>
            <person name="Stajich J.E."/>
            <person name="Bonito G."/>
        </authorList>
    </citation>
    <scope>NUCLEOTIDE SEQUENCE</scope>
    <source>
        <strain evidence="4">NVP60</strain>
    </source>
</reference>
<feature type="compositionally biased region" description="Low complexity" evidence="1">
    <location>
        <begin position="54"/>
        <end position="69"/>
    </location>
</feature>
<name>A0A9P6QYM0_9FUNG</name>
<gene>
    <name evidence="4" type="ORF">BGZ97_001608</name>
</gene>
<keyword evidence="5" id="KW-1185">Reference proteome</keyword>
<dbReference type="InterPro" id="IPR045886">
    <property type="entry name" value="ThiF/MoeB/HesA"/>
</dbReference>
<keyword evidence="2" id="KW-0812">Transmembrane</keyword>
<dbReference type="PANTHER" id="PTHR43267:SF2">
    <property type="entry name" value="TRNA THREONYLCARBAMOYLADENOSINE DEHYDRATASE 1-RELATED"/>
    <property type="match status" value="1"/>
</dbReference>
<evidence type="ECO:0000259" key="3">
    <source>
        <dbReference type="Pfam" id="PF00899"/>
    </source>
</evidence>
<organism evidence="4 5">
    <name type="scientific">Linnemannia gamsii</name>
    <dbReference type="NCBI Taxonomy" id="64522"/>
    <lineage>
        <taxon>Eukaryota</taxon>
        <taxon>Fungi</taxon>
        <taxon>Fungi incertae sedis</taxon>
        <taxon>Mucoromycota</taxon>
        <taxon>Mortierellomycotina</taxon>
        <taxon>Mortierellomycetes</taxon>
        <taxon>Mortierellales</taxon>
        <taxon>Mortierellaceae</taxon>
        <taxon>Linnemannia</taxon>
    </lineage>
</organism>
<dbReference type="OrthoDB" id="10265862at2759"/>
<dbReference type="CDD" id="cd00755">
    <property type="entry name" value="YgdL_like"/>
    <property type="match status" value="1"/>
</dbReference>
<feature type="region of interest" description="Disordered" evidence="1">
    <location>
        <begin position="40"/>
        <end position="81"/>
    </location>
</feature>